<sequence>MESGDSVSSFIITAAQEFEKCSDLVKTQSIIESTAKEVEVNRVLFCKAVMDSLFESKRTAEESSTMITDVERLGPVSTDIAQYKNAVEALLNYVRHNETVANGLETSFGGISDGLKGCSNDIQEHLNALNAKKEELENLRQHKEESAKKKSSGKWCAGGGGVSLAASVIGIILLPEAAAVYAITAGVASFATAYGAKTLSDADARLGQLTKEIQELEIQISSENAVKKLHEALKSATIGVGQAKAYWQKRVVDIEGLLKKLDNYERRGQHLTELEAEVFKKKWLDYKKECEKYVEQLWKHVREHLTIRF</sequence>
<gene>
    <name evidence="2" type="ORF">POCULU_LOCUS8134</name>
</gene>
<dbReference type="SUPFAM" id="SSF58100">
    <property type="entry name" value="Bacterial hemolysins"/>
    <property type="match status" value="1"/>
</dbReference>
<comment type="caution">
    <text evidence="2">The sequence shown here is derived from an EMBL/GenBank/DDBJ whole genome shotgun (WGS) entry which is preliminary data.</text>
</comment>
<dbReference type="EMBL" id="CAJVPJ010002179">
    <property type="protein sequence ID" value="CAG8614946.1"/>
    <property type="molecule type" value="Genomic_DNA"/>
</dbReference>
<protein>
    <submittedName>
        <fullName evidence="2">10591_t:CDS:1</fullName>
    </submittedName>
</protein>
<feature type="coiled-coil region" evidence="1">
    <location>
        <begin position="115"/>
        <end position="149"/>
    </location>
</feature>
<evidence type="ECO:0000313" key="3">
    <source>
        <dbReference type="Proteomes" id="UP000789572"/>
    </source>
</evidence>
<accession>A0A9N9GNQ5</accession>
<evidence type="ECO:0000256" key="1">
    <source>
        <dbReference type="SAM" id="Coils"/>
    </source>
</evidence>
<dbReference type="Proteomes" id="UP000789572">
    <property type="component" value="Unassembled WGS sequence"/>
</dbReference>
<dbReference type="Gene3D" id="1.20.1170.10">
    <property type="match status" value="1"/>
</dbReference>
<organism evidence="2 3">
    <name type="scientific">Paraglomus occultum</name>
    <dbReference type="NCBI Taxonomy" id="144539"/>
    <lineage>
        <taxon>Eukaryota</taxon>
        <taxon>Fungi</taxon>
        <taxon>Fungi incertae sedis</taxon>
        <taxon>Mucoromycota</taxon>
        <taxon>Glomeromycotina</taxon>
        <taxon>Glomeromycetes</taxon>
        <taxon>Paraglomerales</taxon>
        <taxon>Paraglomeraceae</taxon>
        <taxon>Paraglomus</taxon>
    </lineage>
</organism>
<reference evidence="2" key="1">
    <citation type="submission" date="2021-06" db="EMBL/GenBank/DDBJ databases">
        <authorList>
            <person name="Kallberg Y."/>
            <person name="Tangrot J."/>
            <person name="Rosling A."/>
        </authorList>
    </citation>
    <scope>NUCLEOTIDE SEQUENCE</scope>
    <source>
        <strain evidence="2">IA702</strain>
    </source>
</reference>
<keyword evidence="3" id="KW-1185">Reference proteome</keyword>
<dbReference type="OrthoDB" id="10342896at2759"/>
<proteinExistence type="predicted"/>
<dbReference type="AlphaFoldDB" id="A0A9N9GNQ5"/>
<feature type="coiled-coil region" evidence="1">
    <location>
        <begin position="199"/>
        <end position="226"/>
    </location>
</feature>
<keyword evidence="1" id="KW-0175">Coiled coil</keyword>
<evidence type="ECO:0000313" key="2">
    <source>
        <dbReference type="EMBL" id="CAG8614946.1"/>
    </source>
</evidence>
<name>A0A9N9GNQ5_9GLOM</name>